<proteinExistence type="predicted"/>
<gene>
    <name evidence="1" type="ORF">EVA_20432</name>
</gene>
<organism evidence="1">
    <name type="scientific">gut metagenome</name>
    <dbReference type="NCBI Taxonomy" id="749906"/>
    <lineage>
        <taxon>unclassified sequences</taxon>
        <taxon>metagenomes</taxon>
        <taxon>organismal metagenomes</taxon>
    </lineage>
</organism>
<comment type="caution">
    <text evidence="1">The sequence shown here is derived from an EMBL/GenBank/DDBJ whole genome shotgun (WGS) entry which is preliminary data.</text>
</comment>
<protein>
    <submittedName>
        <fullName evidence="1">Uncharacterized protein</fullName>
    </submittedName>
</protein>
<accession>J9F973</accession>
<dbReference type="AlphaFoldDB" id="J9F973"/>
<sequence length="43" mass="4878">MPGFLWRTAGCLALFLTSIAMWSGERTGLSASHCWCWELPTWC</sequence>
<reference evidence="1" key="1">
    <citation type="journal article" date="2012" name="PLoS ONE">
        <title>Gene sets for utilization of primary and secondary nutrition supplies in the distal gut of endangered iberian lynx.</title>
        <authorList>
            <person name="Alcaide M."/>
            <person name="Messina E."/>
            <person name="Richter M."/>
            <person name="Bargiela R."/>
            <person name="Peplies J."/>
            <person name="Huws S.A."/>
            <person name="Newbold C.J."/>
            <person name="Golyshin P.N."/>
            <person name="Simon M.A."/>
            <person name="Lopez G."/>
            <person name="Yakimov M.M."/>
            <person name="Ferrer M."/>
        </authorList>
    </citation>
    <scope>NUCLEOTIDE SEQUENCE</scope>
</reference>
<evidence type="ECO:0000313" key="1">
    <source>
        <dbReference type="EMBL" id="EJW91461.1"/>
    </source>
</evidence>
<dbReference type="EMBL" id="AMCI01008165">
    <property type="protein sequence ID" value="EJW91461.1"/>
    <property type="molecule type" value="Genomic_DNA"/>
</dbReference>
<name>J9F973_9ZZZZ</name>